<evidence type="ECO:0000313" key="2">
    <source>
        <dbReference type="Proteomes" id="UP000076874"/>
    </source>
</evidence>
<dbReference type="Proteomes" id="UP000076874">
    <property type="component" value="Unassembled WGS sequence"/>
</dbReference>
<sequence>MQLPNPANLVFHRVGGLGLTTRFEDGKLPVISSGDWKPESFVTDIAFSSGTLLQSTVAVREFVPHFGDVTGRRYTDSRGRHRWVNLPAYGLADPLAYAAFIRTHIPAKARAWASTQGSAHREALRLLDTGMAAELDTLLCYDFGRYQKTRSAYITGHVRLGIEQLPDDAQAMAGQVPLPRMITAQCDIVLSNYLAELLEQLFGSCSDSDSDSNGNINGGANGSLARRLLSTTAIDTHVAYVALRIIAEGTIWILCDKERRDRENNIQDNALQVQLEHDLCSVVAAFASKHYGMDYAQFTSQLPREWAAFYATLDEDSTPATTIGMAPLDERLGHISLTPHCGICGTAMAVGEKCNALLGKNRATAYLRHVSAFLFPDYGHNIQRIGGMLLCRRPGCTRCAASLEACTVHADCFALFQRHCCGHGDRAVLERLWVVAAWRRPWRAAPCLWLDDADRLVSTEWLTRVGSEQDGRGLSGLGLGLQRLPPEIVQMIRLQSATSLLWRYSMVLDLAHRLSSCTASDELLSMPLRRVASWERGGRPVTSAPCSPPPVVVRLTIDACGLRAVERLPSRPSPRSWRSDSHAFVVVDESQIQGATVHFKFGYARLELPATVTGLQVWDTPTPPALSACRWHPAAVTPTTRFYTIALDRIDGLTLFFCLGRPYAIHVHTPCTPCASTTFARLSRRRQRAVTWLYVPFAANDRVVAFGTRRKASDTHFGDGFCFLFRTQLLGDVVVGPALMGPINDVCLGRAPPLTLVYNAVELGAISVTGAYTTGQRVGPKPVAPFCVLPPLTPPFRDAYFSQAPLDHIVRVRVFSDKEHRFCRGLVVAYKNGGMRALGQCRIGVDPVSEYENPSCLCVRRTTYTTQARKETFCAVYVHVATTGDLHSHAEPGWICSAALHGSLEFWFTDYESDLTVVTEE</sequence>
<proteinExistence type="predicted"/>
<protein>
    <submittedName>
        <fullName evidence="1">Uncharacterized protein</fullName>
    </submittedName>
</protein>
<dbReference type="OrthoDB" id="4763081at2759"/>
<dbReference type="AlphaFoldDB" id="A0A167W9V1"/>
<gene>
    <name evidence="1" type="ORF">SPI_03677</name>
</gene>
<dbReference type="STRING" id="1081102.A0A167W9V1"/>
<reference evidence="1 2" key="1">
    <citation type="journal article" date="2016" name="Genome Biol. Evol.">
        <title>Divergent and convergent evolution of fungal pathogenicity.</title>
        <authorList>
            <person name="Shang Y."/>
            <person name="Xiao G."/>
            <person name="Zheng P."/>
            <person name="Cen K."/>
            <person name="Zhan S."/>
            <person name="Wang C."/>
        </authorList>
    </citation>
    <scope>NUCLEOTIDE SEQUENCE [LARGE SCALE GENOMIC DNA]</scope>
    <source>
        <strain evidence="1 2">RCEF 264</strain>
    </source>
</reference>
<organism evidence="1 2">
    <name type="scientific">Niveomyces insectorum RCEF 264</name>
    <dbReference type="NCBI Taxonomy" id="1081102"/>
    <lineage>
        <taxon>Eukaryota</taxon>
        <taxon>Fungi</taxon>
        <taxon>Dikarya</taxon>
        <taxon>Ascomycota</taxon>
        <taxon>Pezizomycotina</taxon>
        <taxon>Sordariomycetes</taxon>
        <taxon>Hypocreomycetidae</taxon>
        <taxon>Hypocreales</taxon>
        <taxon>Cordycipitaceae</taxon>
        <taxon>Niveomyces</taxon>
    </lineage>
</organism>
<accession>A0A167W9V1</accession>
<name>A0A167W9V1_9HYPO</name>
<evidence type="ECO:0000313" key="1">
    <source>
        <dbReference type="EMBL" id="OAA63514.1"/>
    </source>
</evidence>
<comment type="caution">
    <text evidence="1">The sequence shown here is derived from an EMBL/GenBank/DDBJ whole genome shotgun (WGS) entry which is preliminary data.</text>
</comment>
<dbReference type="EMBL" id="AZHD01000005">
    <property type="protein sequence ID" value="OAA63514.1"/>
    <property type="molecule type" value="Genomic_DNA"/>
</dbReference>
<keyword evidence="2" id="KW-1185">Reference proteome</keyword>